<dbReference type="EMBL" id="JAHWGI010000979">
    <property type="protein sequence ID" value="KAK3919540.1"/>
    <property type="molecule type" value="Genomic_DNA"/>
</dbReference>
<proteinExistence type="predicted"/>
<gene>
    <name evidence="1" type="ORF">KUF71_008667</name>
</gene>
<sequence>VHCLPPAAAEVSAERRAASTRLASLLERSEPGRVERAYTHHPALLSWAFHPRCGVPPRLQQSVAELWLRDGEAPSNAAPLLELLADQPAAVHPLLDVVTDGAPEEARQRAARLLARAASSSAAVADDLSAGLWARLPVALSGSPPAGPAALAAPARDGALLVWLAAEVRRAPPADMALRVASLLGGALARQRLGAEPRHLTAAMRILLHLLDDARRRCDPRVHTTLLGDARFAQALLAAARYKDPRTCTTALDLLRLLEQHKADLKVPVLHDSFTLEWGVILLAVNSVDVQVFEAGLLLLQEVLRPKEQKFLMLERDDNLLRPVYFVLQSKALKFKDVLKLGDTVWIVLRDLLPLSEMIVHQPWNHSLVCFTLKQGPMQDATNEVLSFVLRWLTLLAPTEAPEPTPRRPLPSLLTQTCVEIASALVNSDQEFHISSIARDMGKAVSSKCISG</sequence>
<evidence type="ECO:0000313" key="2">
    <source>
        <dbReference type="Proteomes" id="UP001219518"/>
    </source>
</evidence>
<comment type="caution">
    <text evidence="1">The sequence shown here is derived from an EMBL/GenBank/DDBJ whole genome shotgun (WGS) entry which is preliminary data.</text>
</comment>
<evidence type="ECO:0000313" key="1">
    <source>
        <dbReference type="EMBL" id="KAK3919540.1"/>
    </source>
</evidence>
<name>A0AAE1HDX0_9NEOP</name>
<reference evidence="1" key="2">
    <citation type="journal article" date="2023" name="BMC Genomics">
        <title>Pest status, molecular evolution, and epigenetic factors derived from the genome assembly of Frankliniella fusca, a thysanopteran phytovirus vector.</title>
        <authorList>
            <person name="Catto M.A."/>
            <person name="Labadie P.E."/>
            <person name="Jacobson A.L."/>
            <person name="Kennedy G.G."/>
            <person name="Srinivasan R."/>
            <person name="Hunt B.G."/>
        </authorList>
    </citation>
    <scope>NUCLEOTIDE SEQUENCE</scope>
    <source>
        <strain evidence="1">PL_HMW_Pooled</strain>
    </source>
</reference>
<dbReference type="AlphaFoldDB" id="A0AAE1HDX0"/>
<accession>A0AAE1HDX0</accession>
<feature type="non-terminal residue" evidence="1">
    <location>
        <position position="452"/>
    </location>
</feature>
<dbReference type="Proteomes" id="UP001219518">
    <property type="component" value="Unassembled WGS sequence"/>
</dbReference>
<organism evidence="1 2">
    <name type="scientific">Frankliniella fusca</name>
    <dbReference type="NCBI Taxonomy" id="407009"/>
    <lineage>
        <taxon>Eukaryota</taxon>
        <taxon>Metazoa</taxon>
        <taxon>Ecdysozoa</taxon>
        <taxon>Arthropoda</taxon>
        <taxon>Hexapoda</taxon>
        <taxon>Insecta</taxon>
        <taxon>Pterygota</taxon>
        <taxon>Neoptera</taxon>
        <taxon>Paraneoptera</taxon>
        <taxon>Thysanoptera</taxon>
        <taxon>Terebrantia</taxon>
        <taxon>Thripoidea</taxon>
        <taxon>Thripidae</taxon>
        <taxon>Frankliniella</taxon>
    </lineage>
</organism>
<reference evidence="1" key="1">
    <citation type="submission" date="2021-07" db="EMBL/GenBank/DDBJ databases">
        <authorList>
            <person name="Catto M.A."/>
            <person name="Jacobson A."/>
            <person name="Kennedy G."/>
            <person name="Labadie P."/>
            <person name="Hunt B.G."/>
            <person name="Srinivasan R."/>
        </authorList>
    </citation>
    <scope>NUCLEOTIDE SEQUENCE</scope>
    <source>
        <strain evidence="1">PL_HMW_Pooled</strain>
        <tissue evidence="1">Head</tissue>
    </source>
</reference>
<keyword evidence="2" id="KW-1185">Reference proteome</keyword>
<protein>
    <submittedName>
        <fullName evidence="1">Meiosis inhibitor protein 1</fullName>
    </submittedName>
</protein>